<dbReference type="Proteomes" id="UP001438707">
    <property type="component" value="Unassembled WGS sequence"/>
</dbReference>
<evidence type="ECO:0000313" key="4">
    <source>
        <dbReference type="Proteomes" id="UP001438707"/>
    </source>
</evidence>
<dbReference type="PANTHER" id="PTHR13299">
    <property type="entry name" value="PEROXISOMAL MEMBRANE PROTEIN PEX16"/>
    <property type="match status" value="1"/>
</dbReference>
<dbReference type="PANTHER" id="PTHR13299:SF0">
    <property type="entry name" value="PEROXISOMAL MEMBRANE PROTEIN PEX16"/>
    <property type="match status" value="1"/>
</dbReference>
<dbReference type="EMBL" id="JALJOS010000002">
    <property type="protein sequence ID" value="KAK9842686.1"/>
    <property type="molecule type" value="Genomic_DNA"/>
</dbReference>
<accession>A0AAW1S9B9</accession>
<dbReference type="GO" id="GO:0007031">
    <property type="term" value="P:peroxisome organization"/>
    <property type="evidence" value="ECO:0007669"/>
    <property type="project" value="UniProtKB-KW"/>
</dbReference>
<name>A0AAW1S9B9_9CHLO</name>
<dbReference type="AlphaFoldDB" id="A0AAW1S9B9"/>
<evidence type="ECO:0000256" key="2">
    <source>
        <dbReference type="RuleBase" id="RU365003"/>
    </source>
</evidence>
<organism evidence="3 4">
    <name type="scientific">Apatococcus lobatus</name>
    <dbReference type="NCBI Taxonomy" id="904363"/>
    <lineage>
        <taxon>Eukaryota</taxon>
        <taxon>Viridiplantae</taxon>
        <taxon>Chlorophyta</taxon>
        <taxon>core chlorophytes</taxon>
        <taxon>Trebouxiophyceae</taxon>
        <taxon>Chlorellales</taxon>
        <taxon>Chlorellaceae</taxon>
        <taxon>Apatococcus</taxon>
    </lineage>
</organism>
<proteinExistence type="inferred from homology"/>
<keyword evidence="2" id="KW-0962">Peroxisome biogenesis</keyword>
<comment type="caution">
    <text evidence="3">The sequence shown here is derived from an EMBL/GenBank/DDBJ whole genome shotgun (WGS) entry which is preliminary data.</text>
</comment>
<keyword evidence="2" id="KW-0576">Peroxisome</keyword>
<keyword evidence="4" id="KW-1185">Reference proteome</keyword>
<protein>
    <recommendedName>
        <fullName evidence="2">Peroxisomal membrane protein PEX16</fullName>
    </recommendedName>
</protein>
<evidence type="ECO:0000256" key="1">
    <source>
        <dbReference type="ARBA" id="ARBA00009505"/>
    </source>
</evidence>
<reference evidence="3 4" key="1">
    <citation type="journal article" date="2024" name="Nat. Commun.">
        <title>Phylogenomics reveals the evolutionary origins of lichenization in chlorophyte algae.</title>
        <authorList>
            <person name="Puginier C."/>
            <person name="Libourel C."/>
            <person name="Otte J."/>
            <person name="Skaloud P."/>
            <person name="Haon M."/>
            <person name="Grisel S."/>
            <person name="Petersen M."/>
            <person name="Berrin J.G."/>
            <person name="Delaux P.M."/>
            <person name="Dal Grande F."/>
            <person name="Keller J."/>
        </authorList>
    </citation>
    <scope>NUCLEOTIDE SEQUENCE [LARGE SCALE GENOMIC DNA]</scope>
    <source>
        <strain evidence="3 4">SAG 2145</strain>
    </source>
</reference>
<dbReference type="Pfam" id="PF08610">
    <property type="entry name" value="Pex16"/>
    <property type="match status" value="1"/>
</dbReference>
<comment type="subcellular location">
    <subcellularLocation>
        <location evidence="2">Peroxisome membrane</location>
    </subcellularLocation>
</comment>
<comment type="similarity">
    <text evidence="1 2">Belongs to the peroxin-16 family.</text>
</comment>
<dbReference type="InterPro" id="IPR013919">
    <property type="entry name" value="Pex16"/>
</dbReference>
<evidence type="ECO:0000313" key="3">
    <source>
        <dbReference type="EMBL" id="KAK9842686.1"/>
    </source>
</evidence>
<gene>
    <name evidence="3" type="ORF">WJX74_000719</name>
</gene>
<dbReference type="GO" id="GO:0005778">
    <property type="term" value="C:peroxisomal membrane"/>
    <property type="evidence" value="ECO:0007669"/>
    <property type="project" value="UniProtKB-SubCell"/>
</dbReference>
<sequence>MPQSWPCCGLLHVMLLRRMGRRSWKPWFLGLGIELGSLQLLRLAARFCRAADQQVVADPAMQQSPLPLLYSLQAFRWMALEKQGLQRRKALLLWYLIRSPFFEPRGVLLAVCSLGCVQFRWC</sequence>